<dbReference type="Proteomes" id="UP000828251">
    <property type="component" value="Unassembled WGS sequence"/>
</dbReference>
<gene>
    <name evidence="1" type="ORF">J1N35_001807</name>
</gene>
<accession>A0A9D4AMS6</accession>
<reference evidence="1 2" key="1">
    <citation type="journal article" date="2021" name="Plant Biotechnol. J.">
        <title>Multi-omics assisted identification of the key and species-specific regulatory components of drought-tolerant mechanisms in Gossypium stocksii.</title>
        <authorList>
            <person name="Yu D."/>
            <person name="Ke L."/>
            <person name="Zhang D."/>
            <person name="Wu Y."/>
            <person name="Sun Y."/>
            <person name="Mei J."/>
            <person name="Sun J."/>
            <person name="Sun Y."/>
        </authorList>
    </citation>
    <scope>NUCLEOTIDE SEQUENCE [LARGE SCALE GENOMIC DNA]</scope>
    <source>
        <strain evidence="2">cv. E1</strain>
        <tissue evidence="1">Leaf</tissue>
    </source>
</reference>
<keyword evidence="2" id="KW-1185">Reference proteome</keyword>
<organism evidence="1 2">
    <name type="scientific">Gossypium stocksii</name>
    <dbReference type="NCBI Taxonomy" id="47602"/>
    <lineage>
        <taxon>Eukaryota</taxon>
        <taxon>Viridiplantae</taxon>
        <taxon>Streptophyta</taxon>
        <taxon>Embryophyta</taxon>
        <taxon>Tracheophyta</taxon>
        <taxon>Spermatophyta</taxon>
        <taxon>Magnoliopsida</taxon>
        <taxon>eudicotyledons</taxon>
        <taxon>Gunneridae</taxon>
        <taxon>Pentapetalae</taxon>
        <taxon>rosids</taxon>
        <taxon>malvids</taxon>
        <taxon>Malvales</taxon>
        <taxon>Malvaceae</taxon>
        <taxon>Malvoideae</taxon>
        <taxon>Gossypium</taxon>
    </lineage>
</organism>
<dbReference type="PANTHER" id="PTHR46508">
    <property type="entry name" value="PHD FINGER FAMILY PROTEIN"/>
    <property type="match status" value="1"/>
</dbReference>
<dbReference type="PANTHER" id="PTHR46508:SF5">
    <property type="entry name" value="PHD-FINGER AND DNA BINDING DOMAIN-CONTAINING PROTEIN"/>
    <property type="match status" value="1"/>
</dbReference>
<name>A0A9D4AMS6_9ROSI</name>
<protein>
    <submittedName>
        <fullName evidence="1">Uncharacterized protein</fullName>
    </submittedName>
</protein>
<dbReference type="OrthoDB" id="10564916at2759"/>
<proteinExistence type="predicted"/>
<sequence length="161" mass="17720">MDYTDYLFKITSGPWLNPQYMKIWHKIVKEFGIASVKQLFLTLEANLHHLALSTDWTKHVDSAGTVGSASHIVIASSRGSAKHAIARKGAASMMVKVLPRLLVSKAARQAGGKKIPGILYPESSDLAKRSKSVAWRAVVESSTSVKKKNKNQATDCVSWER</sequence>
<dbReference type="EMBL" id="JAIQCV010000001">
    <property type="protein sequence ID" value="KAH1130429.1"/>
    <property type="molecule type" value="Genomic_DNA"/>
</dbReference>
<dbReference type="AlphaFoldDB" id="A0A9D4AMS6"/>
<evidence type="ECO:0000313" key="1">
    <source>
        <dbReference type="EMBL" id="KAH1130429.1"/>
    </source>
</evidence>
<comment type="caution">
    <text evidence="1">The sequence shown here is derived from an EMBL/GenBank/DDBJ whole genome shotgun (WGS) entry which is preliminary data.</text>
</comment>
<evidence type="ECO:0000313" key="2">
    <source>
        <dbReference type="Proteomes" id="UP000828251"/>
    </source>
</evidence>